<comment type="function">
    <text evidence="6">Catalyzes the conversion of 7,8-dihydroneopterin to 6-hydroxymethyl-7,8-dihydropterin.</text>
</comment>
<evidence type="ECO:0000256" key="5">
    <source>
        <dbReference type="ARBA" id="ARBA00023239"/>
    </source>
</evidence>
<dbReference type="NCBIfam" id="TIGR00526">
    <property type="entry name" value="folB_dom"/>
    <property type="match status" value="1"/>
</dbReference>
<dbReference type="GO" id="GO:0004150">
    <property type="term" value="F:dihydroneopterin aldolase activity"/>
    <property type="evidence" value="ECO:0007669"/>
    <property type="project" value="UniProtKB-UniRule"/>
</dbReference>
<dbReference type="SUPFAM" id="SSF55620">
    <property type="entry name" value="Tetrahydrobiopterin biosynthesis enzymes-like"/>
    <property type="match status" value="1"/>
</dbReference>
<keyword evidence="9" id="KW-1185">Reference proteome</keyword>
<comment type="caution">
    <text evidence="8">The sequence shown here is derived from an EMBL/GenBank/DDBJ whole genome shotgun (WGS) entry which is preliminary data.</text>
</comment>
<dbReference type="SMART" id="SM00905">
    <property type="entry name" value="FolB"/>
    <property type="match status" value="1"/>
</dbReference>
<dbReference type="EMBL" id="SLUI01000004">
    <property type="protein sequence ID" value="TCL38241.1"/>
    <property type="molecule type" value="Genomic_DNA"/>
</dbReference>
<dbReference type="InterPro" id="IPR006156">
    <property type="entry name" value="Dihydroneopterin_aldolase"/>
</dbReference>
<dbReference type="InterPro" id="IPR006157">
    <property type="entry name" value="FolB_dom"/>
</dbReference>
<evidence type="ECO:0000256" key="4">
    <source>
        <dbReference type="ARBA" id="ARBA00022909"/>
    </source>
</evidence>
<evidence type="ECO:0000256" key="3">
    <source>
        <dbReference type="ARBA" id="ARBA00005708"/>
    </source>
</evidence>
<reference evidence="8 9" key="1">
    <citation type="submission" date="2019-03" db="EMBL/GenBank/DDBJ databases">
        <title>Genomic Encyclopedia of Type Strains, Phase IV (KMG-IV): sequencing the most valuable type-strain genomes for metagenomic binning, comparative biology and taxonomic classification.</title>
        <authorList>
            <person name="Goeker M."/>
        </authorList>
    </citation>
    <scope>NUCLEOTIDE SEQUENCE [LARGE SCALE GENOMIC DNA]</scope>
    <source>
        <strain evidence="8 9">DSM 15969</strain>
    </source>
</reference>
<sequence length="123" mass="14035">MADLDSIRLHNMIFFGYHGVLEAEQLIGQRFMLDAVLCRDLQPAGQSDDLRDTVNYAEVYAIIKEHVEKRRYNLLEGLAEAIAQAILTQFSIKKVKITVRKPSAPVAGIFDYVEISIVREKRQ</sequence>
<dbReference type="CDD" id="cd00534">
    <property type="entry name" value="DHNA_DHNTPE"/>
    <property type="match status" value="1"/>
</dbReference>
<dbReference type="PANTHER" id="PTHR42844:SF1">
    <property type="entry name" value="DIHYDRONEOPTERIN ALDOLASE 1-RELATED"/>
    <property type="match status" value="1"/>
</dbReference>
<dbReference type="NCBIfam" id="TIGR00525">
    <property type="entry name" value="folB"/>
    <property type="match status" value="1"/>
</dbReference>
<keyword evidence="4 6" id="KW-0289">Folate biosynthesis</keyword>
<dbReference type="FunFam" id="3.30.1130.10:FF:000003">
    <property type="entry name" value="7,8-dihydroneopterin aldolase"/>
    <property type="match status" value="1"/>
</dbReference>
<dbReference type="Pfam" id="PF02152">
    <property type="entry name" value="FolB"/>
    <property type="match status" value="1"/>
</dbReference>
<protein>
    <recommendedName>
        <fullName evidence="6">7,8-dihydroneopterin aldolase</fullName>
        <ecNumber evidence="6">4.1.2.25</ecNumber>
    </recommendedName>
</protein>
<proteinExistence type="inferred from homology"/>
<dbReference type="EC" id="4.1.2.25" evidence="6"/>
<accession>A0A4R1PZD3</accession>
<dbReference type="AlphaFoldDB" id="A0A4R1PZD3"/>
<keyword evidence="5 6" id="KW-0456">Lyase</keyword>
<dbReference type="UniPathway" id="UPA00077">
    <property type="reaction ID" value="UER00154"/>
</dbReference>
<organism evidence="8 9">
    <name type="scientific">Anaerospora hongkongensis</name>
    <dbReference type="NCBI Taxonomy" id="244830"/>
    <lineage>
        <taxon>Bacteria</taxon>
        <taxon>Bacillati</taxon>
        <taxon>Bacillota</taxon>
        <taxon>Negativicutes</taxon>
        <taxon>Selenomonadales</taxon>
        <taxon>Sporomusaceae</taxon>
        <taxon>Anaerospora</taxon>
    </lineage>
</organism>
<evidence type="ECO:0000313" key="9">
    <source>
        <dbReference type="Proteomes" id="UP000295063"/>
    </source>
</evidence>
<dbReference type="GO" id="GO:0046654">
    <property type="term" value="P:tetrahydrofolate biosynthetic process"/>
    <property type="evidence" value="ECO:0007669"/>
    <property type="project" value="UniProtKB-UniRule"/>
</dbReference>
<dbReference type="GO" id="GO:0005737">
    <property type="term" value="C:cytoplasm"/>
    <property type="evidence" value="ECO:0007669"/>
    <property type="project" value="TreeGrafter"/>
</dbReference>
<name>A0A4R1PZD3_9FIRM</name>
<dbReference type="Proteomes" id="UP000295063">
    <property type="component" value="Unassembled WGS sequence"/>
</dbReference>
<dbReference type="GO" id="GO:0046656">
    <property type="term" value="P:folic acid biosynthetic process"/>
    <property type="evidence" value="ECO:0007669"/>
    <property type="project" value="UniProtKB-UniRule"/>
</dbReference>
<dbReference type="OrthoDB" id="9803748at2"/>
<evidence type="ECO:0000313" key="8">
    <source>
        <dbReference type="EMBL" id="TCL38241.1"/>
    </source>
</evidence>
<gene>
    <name evidence="8" type="ORF">EV210_104210</name>
</gene>
<evidence type="ECO:0000256" key="2">
    <source>
        <dbReference type="ARBA" id="ARBA00005013"/>
    </source>
</evidence>
<evidence type="ECO:0000256" key="1">
    <source>
        <dbReference type="ARBA" id="ARBA00001353"/>
    </source>
</evidence>
<evidence type="ECO:0000256" key="6">
    <source>
        <dbReference type="RuleBase" id="RU362079"/>
    </source>
</evidence>
<dbReference type="RefSeq" id="WP_132077931.1">
    <property type="nucleotide sequence ID" value="NZ_SLUI01000004.1"/>
</dbReference>
<dbReference type="InterPro" id="IPR043133">
    <property type="entry name" value="GTP-CH-I_C/QueF"/>
</dbReference>
<feature type="domain" description="Dihydroneopterin aldolase/epimerase" evidence="7">
    <location>
        <begin position="7"/>
        <end position="119"/>
    </location>
</feature>
<comment type="pathway">
    <text evidence="2 6">Cofactor biosynthesis; tetrahydrofolate biosynthesis; 2-amino-4-hydroxy-6-hydroxymethyl-7,8-dihydropteridine diphosphate from 7,8-dihydroneopterin triphosphate: step 3/4.</text>
</comment>
<comment type="similarity">
    <text evidence="3 6">Belongs to the DHNA family.</text>
</comment>
<evidence type="ECO:0000259" key="7">
    <source>
        <dbReference type="SMART" id="SM00905"/>
    </source>
</evidence>
<dbReference type="Gene3D" id="3.30.1130.10">
    <property type="match status" value="1"/>
</dbReference>
<dbReference type="PANTHER" id="PTHR42844">
    <property type="entry name" value="DIHYDRONEOPTERIN ALDOLASE 1-RELATED"/>
    <property type="match status" value="1"/>
</dbReference>
<comment type="catalytic activity">
    <reaction evidence="1 6">
        <text>7,8-dihydroneopterin = 6-hydroxymethyl-7,8-dihydropterin + glycolaldehyde</text>
        <dbReference type="Rhea" id="RHEA:10540"/>
        <dbReference type="ChEBI" id="CHEBI:17001"/>
        <dbReference type="ChEBI" id="CHEBI:17071"/>
        <dbReference type="ChEBI" id="CHEBI:44841"/>
        <dbReference type="EC" id="4.1.2.25"/>
    </reaction>
</comment>